<feature type="compositionally biased region" description="Polar residues" evidence="2">
    <location>
        <begin position="1456"/>
        <end position="1469"/>
    </location>
</feature>
<sequence>MAIASMTAPAAAEARHNAVGILCTMAVSERVSAEVCSSGALTPLVQALRPGACERTQSMVLEAILRMAEPEADPMRDHLCKSGVVPSLLAVLKERGHDDPFSLGILKALLDILDRNHSAQLLFCEAGGVGLLVEIMMKVFKPGGCEHPAMGDAAMAICHLADELEGAVYLRSMGAATLLVRSIMSGPHNPRYPVGPVILPAVAAIGRMAVHSEEIRREMLDREAVKACISLLKAGIDDVTENTCIMTLTNLSEGPKGQEDLRREGGMEFFSRILRMGATAEAAMDSVTAIGHMALNNPENQGILRQSKAFEGLTRIIDEVHGNSEHSDMEEAALVALVNLLRGNEENQAYVGPACGAQAITQVLKDGMAYSPPSRRTKQAVLQEIGGLRAGVAEASARPPSLPSREGLVGSEQATQAHSAAGPHPLNGAATPRQHSPVRRQPAEVVCSPRLLRSRERPPQVSSAASPDGVRSLGTTGVVLDRHGQLALEVLSLCCQKKENSDALLKSGAIPLLVKFISGAQDAKTKRLAAACLAHLAQYSEENQQVMSSEGALDALVETLDGRFSSTMDAETRKWVCVALSHIVCSNPSNQERVGATGIEAIISVVQHVESSETRALAMEALSNLVDSEINQGIIATLGGVQSLLATIGSEDPSKPLVRSALVTLKKLSVQQQIREIASRHSAAKTLVAAASRGTDSHGNGESARLACEVAAELLVEDGHKEQARRDGVIAEVVKFLRLPADGEVTCAATKLVGRLLEGSVRNRREFRKCLGMRPLVRLLTAGPNEPITSTASTVVAILAEEKENKEVLRNSGAFDNLMPLLRAAPGPRAAISAARAMQRLCVDHYMNQNCAREAGLIEEAVRLLGIGHGKNELVAAAAGAIAAACSSGNITSIEAFRAAGGLEKILEFIEQGLTPVEGSEIASCLASVTEPVPGMEAAVQLEEVVGPLVGLLANGADHPAAGQALNALASLCNKREAYKKAVVRAGAVPQIVELLQEKADDPSSLVARHGARLLDYLLADEEHSNKVLVRRAGGLTPMLKLLRRAEDRALCLSTASAVGYLCYGEPDTAVYLVRGHGVAALCRLVRQEDDPQVTAAALWALRIASVAPAVVLDLIAAEQGLKHCIRILSLGEPSDTATHAAFLFSQFAMEKKHHPEIFERRGVEHSVPYLKFATENYELKTYLVRALCGLAATDEGRQEIRRMGGVGTLVGVLERDGRENGLYADITVFATEALWQLSFDRICVLRMKDAGVIPLLIRMAEEDPNTISGFHCLCSLSVISELEGCRQDIVDAGGLRLFISMASVISQHKVNSTAAMALRNFCDDARLRQHIRTAGGLKSLCRCAVSSDVEAALEALLTVSRLVREDGKPAVSDLIKAGTIESIKSLFDGRPAMPETISTAQEILRLIQGTWEGKRVIWQQGAQFCLDANPEDVATVVSSRKIQRRPSQVFGRSSLAPSAPSSTKGRSS</sequence>
<evidence type="ECO:0000313" key="3">
    <source>
        <dbReference type="EMBL" id="JAC70484.1"/>
    </source>
</evidence>
<feature type="repeat" description="ARM" evidence="1">
    <location>
        <begin position="771"/>
        <end position="814"/>
    </location>
</feature>
<gene>
    <name evidence="3" type="ORF">TSPGSL018_4032</name>
</gene>
<feature type="repeat" description="ARM" evidence="1">
    <location>
        <begin position="508"/>
        <end position="551"/>
    </location>
</feature>
<accession>A0A061RI85</accession>
<dbReference type="EMBL" id="GBEZ01015701">
    <property type="protein sequence ID" value="JAC70484.1"/>
    <property type="molecule type" value="Transcribed_RNA"/>
</dbReference>
<evidence type="ECO:0000256" key="2">
    <source>
        <dbReference type="SAM" id="MobiDB-lite"/>
    </source>
</evidence>
<dbReference type="SUPFAM" id="SSF48371">
    <property type="entry name" value="ARM repeat"/>
    <property type="match status" value="5"/>
</dbReference>
<evidence type="ECO:0000256" key="1">
    <source>
        <dbReference type="PROSITE-ProRule" id="PRU00259"/>
    </source>
</evidence>
<feature type="region of interest" description="Disordered" evidence="2">
    <location>
        <begin position="1448"/>
        <end position="1469"/>
    </location>
</feature>
<feature type="region of interest" description="Disordered" evidence="2">
    <location>
        <begin position="392"/>
        <end position="469"/>
    </location>
</feature>
<dbReference type="PANTHER" id="PTHR46241">
    <property type="entry name" value="ARMADILLO REPEAT-CONTAINING PROTEIN 4 ARMC4"/>
    <property type="match status" value="1"/>
</dbReference>
<feature type="repeat" description="ARM" evidence="1">
    <location>
        <begin position="639"/>
        <end position="683"/>
    </location>
</feature>
<proteinExistence type="predicted"/>
<dbReference type="InterPro" id="IPR011989">
    <property type="entry name" value="ARM-like"/>
</dbReference>
<protein>
    <submittedName>
        <fullName evidence="3">Uncharacterized protein</fullName>
    </submittedName>
</protein>
<organism evidence="3">
    <name type="scientific">Tetraselmis sp. GSL018</name>
    <dbReference type="NCBI Taxonomy" id="582737"/>
    <lineage>
        <taxon>Eukaryota</taxon>
        <taxon>Viridiplantae</taxon>
        <taxon>Chlorophyta</taxon>
        <taxon>core chlorophytes</taxon>
        <taxon>Chlorodendrophyceae</taxon>
        <taxon>Chlorodendrales</taxon>
        <taxon>Chlorodendraceae</taxon>
        <taxon>Tetraselmis</taxon>
    </lineage>
</organism>
<dbReference type="SMART" id="SM00185">
    <property type="entry name" value="ARM"/>
    <property type="match status" value="20"/>
</dbReference>
<dbReference type="Pfam" id="PF00514">
    <property type="entry name" value="Arm"/>
    <property type="match status" value="1"/>
</dbReference>
<dbReference type="Gene3D" id="1.25.10.10">
    <property type="entry name" value="Leucine-rich Repeat Variant"/>
    <property type="match status" value="5"/>
</dbReference>
<dbReference type="InterPro" id="IPR000225">
    <property type="entry name" value="Armadillo"/>
</dbReference>
<dbReference type="PANTHER" id="PTHR46241:SF1">
    <property type="entry name" value="OUTER DYNEIN ARM-DOCKING COMPLEX SUBUNIT 2"/>
    <property type="match status" value="1"/>
</dbReference>
<dbReference type="PROSITE" id="PS50176">
    <property type="entry name" value="ARM_REPEAT"/>
    <property type="match status" value="3"/>
</dbReference>
<reference evidence="3" key="1">
    <citation type="submission" date="2014-05" db="EMBL/GenBank/DDBJ databases">
        <title>The transcriptome of the halophilic microalga Tetraselmis sp. GSL018 isolated from the Great Salt Lake, Utah.</title>
        <authorList>
            <person name="Jinkerson R.E."/>
            <person name="D'Adamo S."/>
            <person name="Posewitz M.C."/>
        </authorList>
    </citation>
    <scope>NUCLEOTIDE SEQUENCE</scope>
    <source>
        <strain evidence="3">GSL018</strain>
    </source>
</reference>
<name>A0A061RI85_9CHLO</name>
<dbReference type="InterPro" id="IPR016024">
    <property type="entry name" value="ARM-type_fold"/>
</dbReference>